<organism evidence="1 2">
    <name type="scientific">candidate division Kazan bacterium RIFCSPLOWO2_01_FULL_48_13</name>
    <dbReference type="NCBI Taxonomy" id="1798539"/>
    <lineage>
        <taxon>Bacteria</taxon>
        <taxon>Bacteria division Kazan-3B-28</taxon>
    </lineage>
</organism>
<proteinExistence type="predicted"/>
<name>A0A1F4PNB8_UNCK3</name>
<protein>
    <submittedName>
        <fullName evidence="1">Uncharacterized protein</fullName>
    </submittedName>
</protein>
<dbReference type="Proteomes" id="UP000179010">
    <property type="component" value="Unassembled WGS sequence"/>
</dbReference>
<reference evidence="1 2" key="1">
    <citation type="journal article" date="2016" name="Nat. Commun.">
        <title>Thousands of microbial genomes shed light on interconnected biogeochemical processes in an aquifer system.</title>
        <authorList>
            <person name="Anantharaman K."/>
            <person name="Brown C.T."/>
            <person name="Hug L.A."/>
            <person name="Sharon I."/>
            <person name="Castelle C.J."/>
            <person name="Probst A.J."/>
            <person name="Thomas B.C."/>
            <person name="Singh A."/>
            <person name="Wilkins M.J."/>
            <person name="Karaoz U."/>
            <person name="Brodie E.L."/>
            <person name="Williams K.H."/>
            <person name="Hubbard S.S."/>
            <person name="Banfield J.F."/>
        </authorList>
    </citation>
    <scope>NUCLEOTIDE SEQUENCE [LARGE SCALE GENOMIC DNA]</scope>
</reference>
<dbReference type="AlphaFoldDB" id="A0A1F4PNB8"/>
<dbReference type="STRING" id="1798539.A2994_03865"/>
<gene>
    <name evidence="1" type="ORF">A2994_03865</name>
</gene>
<evidence type="ECO:0000313" key="2">
    <source>
        <dbReference type="Proteomes" id="UP000179010"/>
    </source>
</evidence>
<sequence length="68" mass="7405">MNADKAASIAMQAVNLVAELLKNKGGASGSLATEIDAIWRFAKEAYELEHEQQLPRALEDRHRGAVIS</sequence>
<dbReference type="EMBL" id="METE01000010">
    <property type="protein sequence ID" value="OGB85138.1"/>
    <property type="molecule type" value="Genomic_DNA"/>
</dbReference>
<evidence type="ECO:0000313" key="1">
    <source>
        <dbReference type="EMBL" id="OGB85138.1"/>
    </source>
</evidence>
<comment type="caution">
    <text evidence="1">The sequence shown here is derived from an EMBL/GenBank/DDBJ whole genome shotgun (WGS) entry which is preliminary data.</text>
</comment>
<accession>A0A1F4PNB8</accession>